<dbReference type="OrthoDB" id="9762853at2"/>
<dbReference type="RefSeq" id="WP_140590905.1">
    <property type="nucleotide sequence ID" value="NZ_VFWZ01000002.1"/>
</dbReference>
<reference evidence="2 3" key="1">
    <citation type="submission" date="2019-06" db="EMBL/GenBank/DDBJ databases">
        <authorList>
            <person name="Meng X."/>
        </authorList>
    </citation>
    <scope>NUCLEOTIDE SEQUENCE [LARGE SCALE GENOMIC DNA]</scope>
    <source>
        <strain evidence="2 3">M625</strain>
    </source>
</reference>
<protein>
    <submittedName>
        <fullName evidence="2">Uncharacterized protein</fullName>
    </submittedName>
</protein>
<evidence type="ECO:0000313" key="3">
    <source>
        <dbReference type="Proteomes" id="UP000315540"/>
    </source>
</evidence>
<dbReference type="Proteomes" id="UP000315540">
    <property type="component" value="Unassembled WGS sequence"/>
</dbReference>
<sequence length="1377" mass="157534">MMSTKKTNELLFRDGTSQQDRNTDAIRPEYIPVEDRSIKDLITEAQRLAKELRFFEDNNQSISGQTWESFLIEDAEMYHKASETGKKKEILREQWASQLVAYIEHPEQFLNDQNKIAKLSRPHVVLFMTFLKLLNHVKSQINGLTQKHLDFYFRERLSLTPKESVPDVVNVLLELVESIEYLEVKKGTVLNAGEDASGNKLHYETNEDTIISQAKIAKLKNVYVEKQLLTIREAHLNDKDTEDLGLMSMMKMALGHPHPGNSLPDFPKEAKDLIELYNLMQQGNTITIAYIAEQLFLSTQDFSLIIEKHLEEKEGIPVDWKRVYGILDFAYKNKVKQQRQQELQVLHEQKGFDQLLKYVYGTPSPGDDLPLYKGEPSSLDIIFDDLIHSDQNSNLALEYIEEELKLKEQDFIHIVEKSKDQNATEQDINKIYRLLELANRQVRVVTLPSPSVEKLSDIYAIPDARALTFSQSGDEEESKRFKTFGNRLASEPNQVLSPATIGFAISSPTLLLKEGVRTIETLLDLGLKEDHDIDILQTLFKKNNPFQVYLSSDEEWFIPKQVLLTLGHYLGSTSEASLAIELTGNTITVTGKSNFSIADIGNYIVNDNNIIYEIIEIRSPQTVEVKEVGRVKGDFETPQKYAADQVYLNALKIEIKLFEDDPKIVPLLSDGTPTFIQSDQPSLVCALNHFLIDPLRSERYKSEYQKLMHLKLQKAHIQVNVQGIKDVVLQNDQSILDAKKPFEPFGFEPETGTSFYMANEEICQKKVKDLHLDLQWIKQPESFMQYYKNYWLIDENDPDLANDAYIIQDDSDFKAKVFLQDHNAEVFLEDIALFANKGKVDVTDVPSKIKESTPNYVYKQDVNAIIDVDDVLECDRYFRLELDPLDFQHSTYNTLFTKQALSDNQQIKSLKIHPPYQPKLKRLQIGYVAHTDIVPKHNTTRTEDYLSHIHPFGYNTLNISEKPNILPRYEDEGTLYIGISKLQLPQIISILFQMAEGSANPDITKPELQWSYLRDNDWIELKTSDILSDSTNGFINTGIIKINIPSDATTGGTLMPDTLHWLKVSVTNNIDGVSDTIDIRSQVISATLSSATVDASHFETPLASETITESLISIPEIAKISQPYTSSKGKPAEQSDTMYKRLSERLRHKNRALTMWDYEHMVLNRFPEVYKTKCLPSNDEIGKVEVIVIPDIKGSLPFHPFSPKVAANTLFEIHEYLDQHSPAYAEVAVMNPFYIQVLTRCTVKFNEGYDEQFYKEKLIDEIKRFLSPWAYDQESDIKIGGSLHASVMINFIAERPYIDYVANLKLFQSEDGKTFTDVRSLNHGKSIVIPSRPDMVMVSGATHFIDIVDENGYNEDSFEGINYMQIQLDFEVAEDLK</sequence>
<organism evidence="2 3">
    <name type="scientific">Aquimarina algicola</name>
    <dbReference type="NCBI Taxonomy" id="2589995"/>
    <lineage>
        <taxon>Bacteria</taxon>
        <taxon>Pseudomonadati</taxon>
        <taxon>Bacteroidota</taxon>
        <taxon>Flavobacteriia</taxon>
        <taxon>Flavobacteriales</taxon>
        <taxon>Flavobacteriaceae</taxon>
        <taxon>Aquimarina</taxon>
    </lineage>
</organism>
<name>A0A504JEA9_9FLAO</name>
<feature type="region of interest" description="Disordered" evidence="1">
    <location>
        <begin position="1"/>
        <end position="23"/>
    </location>
</feature>
<comment type="caution">
    <text evidence="2">The sequence shown here is derived from an EMBL/GenBank/DDBJ whole genome shotgun (WGS) entry which is preliminary data.</text>
</comment>
<proteinExistence type="predicted"/>
<feature type="compositionally biased region" description="Basic and acidic residues" evidence="1">
    <location>
        <begin position="1"/>
        <end position="12"/>
    </location>
</feature>
<keyword evidence="3" id="KW-1185">Reference proteome</keyword>
<evidence type="ECO:0000313" key="2">
    <source>
        <dbReference type="EMBL" id="TPN86992.1"/>
    </source>
</evidence>
<dbReference type="EMBL" id="VFWZ01000002">
    <property type="protein sequence ID" value="TPN86992.1"/>
    <property type="molecule type" value="Genomic_DNA"/>
</dbReference>
<gene>
    <name evidence="2" type="ORF">FHK87_05215</name>
</gene>
<accession>A0A504JEA9</accession>
<evidence type="ECO:0000256" key="1">
    <source>
        <dbReference type="SAM" id="MobiDB-lite"/>
    </source>
</evidence>